<comment type="caution">
    <text evidence="2">The sequence shown here is derived from an EMBL/GenBank/DDBJ whole genome shotgun (WGS) entry which is preliminary data.</text>
</comment>
<sequence>MGIEILNADVEDAALEPQFEEFRAGNARGNIRARKAVDLKITVVEENDPPLLIGYHHALVEVVQGGTDERIPAQFRTFDLAQRRQYPQPDRDEETADDDAAKQHFPWIDRAEIDGEPGFGNFCPGDIERRDDGEKAQHDARGNHDPAARLPILVCHQSPADFCGGVSGLTRLDQVNAYPHHPKMRAELRQLP</sequence>
<reference evidence="2" key="1">
    <citation type="submission" date="2016-10" db="EMBL/GenBank/DDBJ databases">
        <title>Sequence of Gallionella enrichment culture.</title>
        <authorList>
            <person name="Poehlein A."/>
            <person name="Muehling M."/>
            <person name="Daniel R."/>
        </authorList>
    </citation>
    <scope>NUCLEOTIDE SEQUENCE</scope>
</reference>
<protein>
    <submittedName>
        <fullName evidence="2">Uncharacterized protein</fullName>
    </submittedName>
</protein>
<name>A0A1J5PJC1_9ZZZZ</name>
<evidence type="ECO:0000313" key="2">
    <source>
        <dbReference type="EMBL" id="OIQ67636.1"/>
    </source>
</evidence>
<dbReference type="EMBL" id="MLJW01005803">
    <property type="protein sequence ID" value="OIQ67636.1"/>
    <property type="molecule type" value="Genomic_DNA"/>
</dbReference>
<feature type="region of interest" description="Disordered" evidence="1">
    <location>
        <begin position="80"/>
        <end position="99"/>
    </location>
</feature>
<evidence type="ECO:0000256" key="1">
    <source>
        <dbReference type="SAM" id="MobiDB-lite"/>
    </source>
</evidence>
<gene>
    <name evidence="2" type="ORF">GALL_507850</name>
</gene>
<proteinExistence type="predicted"/>
<dbReference type="AlphaFoldDB" id="A0A1J5PJC1"/>
<accession>A0A1J5PJC1</accession>
<organism evidence="2">
    <name type="scientific">mine drainage metagenome</name>
    <dbReference type="NCBI Taxonomy" id="410659"/>
    <lineage>
        <taxon>unclassified sequences</taxon>
        <taxon>metagenomes</taxon>
        <taxon>ecological metagenomes</taxon>
    </lineage>
</organism>